<name>A0Y8D8_9GAMM</name>
<dbReference type="OrthoDB" id="9777711at2"/>
<gene>
    <name evidence="2" type="ORF">GP2143_14091</name>
</gene>
<dbReference type="AlphaFoldDB" id="A0Y8D8"/>
<dbReference type="SUPFAM" id="SSF52096">
    <property type="entry name" value="ClpP/crotonase"/>
    <property type="match status" value="1"/>
</dbReference>
<dbReference type="InterPro" id="IPR001753">
    <property type="entry name" value="Enoyl-CoA_hydra/iso"/>
</dbReference>
<accession>A0Y8D8</accession>
<dbReference type="EMBL" id="AAVT01000001">
    <property type="protein sequence ID" value="EAW32392.1"/>
    <property type="molecule type" value="Genomic_DNA"/>
</dbReference>
<dbReference type="STRING" id="247633.GP2143_14091"/>
<reference evidence="2 3" key="1">
    <citation type="journal article" date="2010" name="J. Bacteriol.">
        <title>Genome sequence of the oligotrophic marine Gammaproteobacterium HTCC2143, isolated from the Oregon Coast.</title>
        <authorList>
            <person name="Oh H.M."/>
            <person name="Kang I."/>
            <person name="Ferriera S."/>
            <person name="Giovannoni S.J."/>
            <person name="Cho J.C."/>
        </authorList>
    </citation>
    <scope>NUCLEOTIDE SEQUENCE [LARGE SCALE GENOMIC DNA]</scope>
    <source>
        <strain evidence="2 3">HTCC2143</strain>
    </source>
</reference>
<evidence type="ECO:0000313" key="3">
    <source>
        <dbReference type="Proteomes" id="UP000004931"/>
    </source>
</evidence>
<dbReference type="Pfam" id="PF00378">
    <property type="entry name" value="ECH_1"/>
    <property type="match status" value="1"/>
</dbReference>
<sequence length="250" mass="27511">MANEPSELVIRNDKDGCAWLTLNRPDKLNSLTVGVFKELRGHILDLRADKNIHCIVLRGAGKCFSAGHDLGDIAEGEEVPSRGWHSETLRLMEKLPKPVIAAVHGHCYTGALEVALAADFIIAADNARFGDTHAKWALTPVWGMSQRLPRRVGIATAKRLMFTADMIGADEAVRIGLAEYAVPLDKFDAEVEALARRISENSVYSHAANKRLLDATDGRHLDAGLQWEVMESEGVGPDMKERIMTFTKKS</sequence>
<protein>
    <submittedName>
        <fullName evidence="2">Enoyl-CoA hydratase/isomerase</fullName>
    </submittedName>
</protein>
<dbReference type="InterPro" id="IPR029045">
    <property type="entry name" value="ClpP/crotonase-like_dom_sf"/>
</dbReference>
<dbReference type="Gene3D" id="3.90.226.10">
    <property type="entry name" value="2-enoyl-CoA Hydratase, Chain A, domain 1"/>
    <property type="match status" value="1"/>
</dbReference>
<comment type="similarity">
    <text evidence="1">Belongs to the enoyl-CoA hydratase/isomerase family.</text>
</comment>
<evidence type="ECO:0000256" key="1">
    <source>
        <dbReference type="ARBA" id="ARBA00005254"/>
    </source>
</evidence>
<organism evidence="2 3">
    <name type="scientific">marine gamma proteobacterium HTCC2143</name>
    <dbReference type="NCBI Taxonomy" id="247633"/>
    <lineage>
        <taxon>Bacteria</taxon>
        <taxon>Pseudomonadati</taxon>
        <taxon>Pseudomonadota</taxon>
        <taxon>Gammaproteobacteria</taxon>
        <taxon>Cellvibrionales</taxon>
        <taxon>Spongiibacteraceae</taxon>
        <taxon>BD1-7 clade</taxon>
    </lineage>
</organism>
<dbReference type="eggNOG" id="COG1024">
    <property type="taxonomic scope" value="Bacteria"/>
</dbReference>
<dbReference type="PANTHER" id="PTHR43802">
    <property type="entry name" value="ENOYL-COA HYDRATASE"/>
    <property type="match status" value="1"/>
</dbReference>
<dbReference type="CDD" id="cd06558">
    <property type="entry name" value="crotonase-like"/>
    <property type="match status" value="1"/>
</dbReference>
<dbReference type="Proteomes" id="UP000004931">
    <property type="component" value="Unassembled WGS sequence"/>
</dbReference>
<comment type="caution">
    <text evidence="2">The sequence shown here is derived from an EMBL/GenBank/DDBJ whole genome shotgun (WGS) entry which is preliminary data.</text>
</comment>
<dbReference type="PANTHER" id="PTHR43802:SF1">
    <property type="entry name" value="IP11341P-RELATED"/>
    <property type="match status" value="1"/>
</dbReference>
<evidence type="ECO:0000313" key="2">
    <source>
        <dbReference type="EMBL" id="EAW32392.1"/>
    </source>
</evidence>
<proteinExistence type="inferred from homology"/>
<keyword evidence="2" id="KW-0413">Isomerase</keyword>
<keyword evidence="3" id="KW-1185">Reference proteome</keyword>
<dbReference type="GO" id="GO:0016853">
    <property type="term" value="F:isomerase activity"/>
    <property type="evidence" value="ECO:0007669"/>
    <property type="project" value="UniProtKB-KW"/>
</dbReference>